<sequence>MAFSHTHAWTPGELNQRYLANRDDGLCIGVTPTRLMLATA</sequence>
<evidence type="ECO:0000313" key="1">
    <source>
        <dbReference type="EMBL" id="WQD81252.1"/>
    </source>
</evidence>
<proteinExistence type="predicted"/>
<dbReference type="Proteomes" id="UP001325479">
    <property type="component" value="Chromosome"/>
</dbReference>
<protein>
    <submittedName>
        <fullName evidence="1">Uncharacterized protein</fullName>
    </submittedName>
</protein>
<dbReference type="RefSeq" id="WP_269814034.1">
    <property type="nucleotide sequence ID" value="NZ_CP139965.1"/>
</dbReference>
<reference evidence="1 2" key="1">
    <citation type="submission" date="2023-12" db="EMBL/GenBank/DDBJ databases">
        <title>Genome sequencing and assembly of bacterial species from a model synthetic community.</title>
        <authorList>
            <person name="Hogle S.L."/>
        </authorList>
    </citation>
    <scope>NUCLEOTIDE SEQUENCE [LARGE SCALE GENOMIC DNA]</scope>
    <source>
        <strain evidence="1 2">HAMBI 2494</strain>
    </source>
</reference>
<name>A0ABZ0WV21_9BURK</name>
<keyword evidence="2" id="KW-1185">Reference proteome</keyword>
<dbReference type="EMBL" id="CP139965">
    <property type="protein sequence ID" value="WQD81252.1"/>
    <property type="molecule type" value="Genomic_DNA"/>
</dbReference>
<organism evidence="1 2">
    <name type="scientific">Paraburkholderia kururiensis</name>
    <dbReference type="NCBI Taxonomy" id="984307"/>
    <lineage>
        <taxon>Bacteria</taxon>
        <taxon>Pseudomonadati</taxon>
        <taxon>Pseudomonadota</taxon>
        <taxon>Betaproteobacteria</taxon>
        <taxon>Burkholderiales</taxon>
        <taxon>Burkholderiaceae</taxon>
        <taxon>Paraburkholderia</taxon>
    </lineage>
</organism>
<evidence type="ECO:0000313" key="2">
    <source>
        <dbReference type="Proteomes" id="UP001325479"/>
    </source>
</evidence>
<accession>A0ABZ0WV21</accession>
<gene>
    <name evidence="1" type="ORF">U0042_14775</name>
</gene>